<evidence type="ECO:0000313" key="3">
    <source>
        <dbReference type="Proteomes" id="UP000199572"/>
    </source>
</evidence>
<feature type="transmembrane region" description="Helical" evidence="1">
    <location>
        <begin position="373"/>
        <end position="396"/>
    </location>
</feature>
<keyword evidence="1" id="KW-0472">Membrane</keyword>
<dbReference type="PANTHER" id="PTHR43044:SF1">
    <property type="entry name" value="QUINOL:CYTOCHROME C OXIDOREDUCTASE QUINONE-BINDING SUBUNIT 2"/>
    <property type="match status" value="1"/>
</dbReference>
<feature type="transmembrane region" description="Helical" evidence="1">
    <location>
        <begin position="92"/>
        <end position="109"/>
    </location>
</feature>
<dbReference type="STRING" id="390241.SAMN04488023_10495"/>
<feature type="transmembrane region" description="Helical" evidence="1">
    <location>
        <begin position="158"/>
        <end position="178"/>
    </location>
</feature>
<keyword evidence="1" id="KW-1133">Transmembrane helix</keyword>
<keyword evidence="1" id="KW-0812">Transmembrane</keyword>
<proteinExistence type="predicted"/>
<evidence type="ECO:0000313" key="2">
    <source>
        <dbReference type="EMBL" id="SER09281.1"/>
    </source>
</evidence>
<sequence length="417" mass="47248">MGTHNFNFSEQFEFTGKAKTLSIVGIVLGIAAIAYGFFSGHQERTFANLLLMGYYFACVCMSGSFFLAVQYVAQAGWSAAILRVPQAMAKTLPIASVILIVIAGAGLFLQHDIIEHGQTVTAPYLYKHWATHGLAEKGSEHYDAIIAGKSVFLNIPFFLGRLVIFLGIYSFFAIKFVNLSYNEDLNGGLNSYRTSFKNACIFLVIYGFTTPIFAFDTVMSLEAHWFSTMFGWYNFAAMWVSSLAAISVILILLRRAGYMQWVSNSHLHNLGQLVFGFSIFWTYVWFAQFLLIYYANMPEETVYFYKRFEYYKFWFFLNLAMNFLAPVLLLMDRDNKRTDKKLLFVAIVVLLGHWVDYYQMIMPGAVEDGSNGFGVIEIGTALGFVGLFTFTVLTALSKKPLIAKNHPFLQESLHHQL</sequence>
<dbReference type="Proteomes" id="UP000199572">
    <property type="component" value="Unassembled WGS sequence"/>
</dbReference>
<feature type="transmembrane region" description="Helical" evidence="1">
    <location>
        <begin position="21"/>
        <end position="40"/>
    </location>
</feature>
<organism evidence="2 3">
    <name type="scientific">Pedobacter rhizosphaerae</name>
    <dbReference type="NCBI Taxonomy" id="390241"/>
    <lineage>
        <taxon>Bacteria</taxon>
        <taxon>Pseudomonadati</taxon>
        <taxon>Bacteroidota</taxon>
        <taxon>Sphingobacteriia</taxon>
        <taxon>Sphingobacteriales</taxon>
        <taxon>Sphingobacteriaceae</taxon>
        <taxon>Pedobacter</taxon>
    </lineage>
</organism>
<protein>
    <submittedName>
        <fullName evidence="2">Quinol:cytochrome c oxidoreductase quinone-binding subunit 2</fullName>
    </submittedName>
</protein>
<dbReference type="RefSeq" id="WP_090881852.1">
    <property type="nucleotide sequence ID" value="NZ_FOGG01000004.1"/>
</dbReference>
<name>A0A1H9LCQ1_9SPHI</name>
<feature type="transmembrane region" description="Helical" evidence="1">
    <location>
        <begin position="199"/>
        <end position="219"/>
    </location>
</feature>
<gene>
    <name evidence="2" type="ORF">SAMN04488023_10495</name>
</gene>
<dbReference type="OrthoDB" id="140980at2"/>
<feature type="transmembrane region" description="Helical" evidence="1">
    <location>
        <begin position="52"/>
        <end position="72"/>
    </location>
</feature>
<dbReference type="AlphaFoldDB" id="A0A1H9LCQ1"/>
<reference evidence="2 3" key="1">
    <citation type="submission" date="2016-10" db="EMBL/GenBank/DDBJ databases">
        <authorList>
            <person name="de Groot N.N."/>
        </authorList>
    </citation>
    <scope>NUCLEOTIDE SEQUENCE [LARGE SCALE GENOMIC DNA]</scope>
    <source>
        <strain evidence="2 3">DSM 18610</strain>
    </source>
</reference>
<feature type="transmembrane region" description="Helical" evidence="1">
    <location>
        <begin position="313"/>
        <end position="330"/>
    </location>
</feature>
<feature type="transmembrane region" description="Helical" evidence="1">
    <location>
        <begin position="231"/>
        <end position="253"/>
    </location>
</feature>
<feature type="transmembrane region" description="Helical" evidence="1">
    <location>
        <begin position="342"/>
        <end position="361"/>
    </location>
</feature>
<dbReference type="EMBL" id="FOGG01000004">
    <property type="protein sequence ID" value="SER09281.1"/>
    <property type="molecule type" value="Genomic_DNA"/>
</dbReference>
<dbReference type="PANTHER" id="PTHR43044">
    <property type="match status" value="1"/>
</dbReference>
<feature type="transmembrane region" description="Helical" evidence="1">
    <location>
        <begin position="273"/>
        <end position="293"/>
    </location>
</feature>
<evidence type="ECO:0000256" key="1">
    <source>
        <dbReference type="SAM" id="Phobius"/>
    </source>
</evidence>
<accession>A0A1H9LCQ1</accession>
<keyword evidence="3" id="KW-1185">Reference proteome</keyword>